<dbReference type="Pfam" id="PF10944">
    <property type="entry name" value="DUF2630"/>
    <property type="match status" value="1"/>
</dbReference>
<comment type="caution">
    <text evidence="2">The sequence shown here is derived from an EMBL/GenBank/DDBJ whole genome shotgun (WGS) entry which is preliminary data.</text>
</comment>
<dbReference type="InterPro" id="IPR020311">
    <property type="entry name" value="Uncharacterised_Rv0898c"/>
</dbReference>
<accession>A0ABS9LE44</accession>
<name>A0ABS9LE44_9MICC</name>
<dbReference type="Proteomes" id="UP001165368">
    <property type="component" value="Unassembled WGS sequence"/>
</dbReference>
<evidence type="ECO:0000256" key="1">
    <source>
        <dbReference type="SAM" id="MobiDB-lite"/>
    </source>
</evidence>
<evidence type="ECO:0000313" key="2">
    <source>
        <dbReference type="EMBL" id="MCG2624949.1"/>
    </source>
</evidence>
<dbReference type="RefSeq" id="WP_237827444.1">
    <property type="nucleotide sequence ID" value="NZ_JAKLTQ010000040.1"/>
</dbReference>
<gene>
    <name evidence="2" type="ORF">LVY72_23965</name>
</gene>
<organism evidence="2 3">
    <name type="scientific">Arthrobacter hankyongi</name>
    <dbReference type="NCBI Taxonomy" id="2904801"/>
    <lineage>
        <taxon>Bacteria</taxon>
        <taxon>Bacillati</taxon>
        <taxon>Actinomycetota</taxon>
        <taxon>Actinomycetes</taxon>
        <taxon>Micrococcales</taxon>
        <taxon>Micrococcaceae</taxon>
        <taxon>Arthrobacter</taxon>
    </lineage>
</organism>
<protein>
    <submittedName>
        <fullName evidence="2">DUF2630 family protein</fullName>
    </submittedName>
</protein>
<proteinExistence type="predicted"/>
<feature type="compositionally biased region" description="Basic and acidic residues" evidence="1">
    <location>
        <begin position="59"/>
        <end position="80"/>
    </location>
</feature>
<reference evidence="2" key="1">
    <citation type="submission" date="2022-01" db="EMBL/GenBank/DDBJ databases">
        <authorList>
            <person name="Jo J.-H."/>
            <person name="Im W.-T."/>
        </authorList>
    </citation>
    <scope>NUCLEOTIDE SEQUENCE</scope>
    <source>
        <strain evidence="2">I2-34</strain>
    </source>
</reference>
<feature type="region of interest" description="Disordered" evidence="1">
    <location>
        <begin position="58"/>
        <end position="80"/>
    </location>
</feature>
<keyword evidence="3" id="KW-1185">Reference proteome</keyword>
<evidence type="ECO:0000313" key="3">
    <source>
        <dbReference type="Proteomes" id="UP001165368"/>
    </source>
</evidence>
<dbReference type="EMBL" id="JAKLTQ010000040">
    <property type="protein sequence ID" value="MCG2624949.1"/>
    <property type="molecule type" value="Genomic_DNA"/>
</dbReference>
<sequence>MDQDIQARIRQLIDEEQTLREPIINDQEEAEERAGKLKQLEEQLDQCWDLLRQRRAKVRAHEDPSEAEERPVAEVEDYRQ</sequence>